<reference evidence="17 18" key="1">
    <citation type="submission" date="2023-04" db="EMBL/GenBank/DDBJ databases">
        <title>Genome of Basidiobolus ranarum AG-B5.</title>
        <authorList>
            <person name="Stajich J.E."/>
            <person name="Carter-House D."/>
            <person name="Gryganskyi A."/>
        </authorList>
    </citation>
    <scope>NUCLEOTIDE SEQUENCE [LARGE SCALE GENOMIC DNA]</scope>
    <source>
        <strain evidence="17 18">AG-B5</strain>
    </source>
</reference>
<keyword evidence="7 14" id="KW-0863">Zinc-finger</keyword>
<evidence type="ECO:0000256" key="9">
    <source>
        <dbReference type="ARBA" id="ARBA00022787"/>
    </source>
</evidence>
<dbReference type="PANTHER" id="PTHR12183">
    <property type="entry name" value="MITOCHONDRIAL UBIQUITIN LIGASE ACTIVATOR OF NFKB 1"/>
    <property type="match status" value="1"/>
</dbReference>
<keyword evidence="10" id="KW-0862">Zinc</keyword>
<evidence type="ECO:0000256" key="1">
    <source>
        <dbReference type="ARBA" id="ARBA00000900"/>
    </source>
</evidence>
<keyword evidence="18" id="KW-1185">Reference proteome</keyword>
<dbReference type="InterPro" id="IPR013083">
    <property type="entry name" value="Znf_RING/FYVE/PHD"/>
</dbReference>
<keyword evidence="9" id="KW-1000">Mitochondrion outer membrane</keyword>
<dbReference type="Pfam" id="PF13920">
    <property type="entry name" value="zf-C3HC4_3"/>
    <property type="match status" value="1"/>
</dbReference>
<dbReference type="InterPro" id="IPR051652">
    <property type="entry name" value="MDM2_MDM4_MUL1"/>
</dbReference>
<accession>A0ABR2WAN8</accession>
<evidence type="ECO:0000256" key="2">
    <source>
        <dbReference type="ARBA" id="ARBA00004374"/>
    </source>
</evidence>
<dbReference type="SUPFAM" id="SSF57850">
    <property type="entry name" value="RING/U-box"/>
    <property type="match status" value="1"/>
</dbReference>
<evidence type="ECO:0000256" key="7">
    <source>
        <dbReference type="ARBA" id="ARBA00022771"/>
    </source>
</evidence>
<sequence>MDIALTSAVSALFYYGYRVSLDKVASIISAKLVEEANPGDYVRIEGKVALLQERIEMVDNTGKVPGVLYETTVDRILSRWDNIFLRWVTESENIDSSFRGVPFRLVNKSPSGLPVNIPEFRAEFLANKPALEPFTTHFQSTSATGFSQSAMEYLQGEKPIGIQTTEKILPVGSSLTVIGQLSAHSSSNDKILDIVPPDDPELPFILTRESFKKFIHEQTKATRMLWWISFTSAAICGLLIGRRAYPYIFSKYKTWKERKMLQKITKARKDGSDLDSNGYDPEACIVCLTNKRDTILQDCGHFHTCTQCTQELQECPLCRAPIRTSVRVYY</sequence>
<evidence type="ECO:0000256" key="15">
    <source>
        <dbReference type="SAM" id="Phobius"/>
    </source>
</evidence>
<gene>
    <name evidence="17" type="ORF">K7432_000767</name>
</gene>
<evidence type="ECO:0000256" key="5">
    <source>
        <dbReference type="ARBA" id="ARBA00022692"/>
    </source>
</evidence>
<organism evidence="17 18">
    <name type="scientific">Basidiobolus ranarum</name>
    <dbReference type="NCBI Taxonomy" id="34480"/>
    <lineage>
        <taxon>Eukaryota</taxon>
        <taxon>Fungi</taxon>
        <taxon>Fungi incertae sedis</taxon>
        <taxon>Zoopagomycota</taxon>
        <taxon>Entomophthoromycotina</taxon>
        <taxon>Basidiobolomycetes</taxon>
        <taxon>Basidiobolales</taxon>
        <taxon>Basidiobolaceae</taxon>
        <taxon>Basidiobolus</taxon>
    </lineage>
</organism>
<evidence type="ECO:0000256" key="14">
    <source>
        <dbReference type="PROSITE-ProRule" id="PRU00175"/>
    </source>
</evidence>
<dbReference type="PANTHER" id="PTHR12183:SF37">
    <property type="entry name" value="PROTEIN MDM4"/>
    <property type="match status" value="1"/>
</dbReference>
<dbReference type="EC" id="2.3.2.27" evidence="3"/>
<evidence type="ECO:0000256" key="8">
    <source>
        <dbReference type="ARBA" id="ARBA00022786"/>
    </source>
</evidence>
<dbReference type="Pfam" id="PF12483">
    <property type="entry name" value="GIDE"/>
    <property type="match status" value="1"/>
</dbReference>
<evidence type="ECO:0000259" key="16">
    <source>
        <dbReference type="PROSITE" id="PS50089"/>
    </source>
</evidence>
<evidence type="ECO:0000256" key="13">
    <source>
        <dbReference type="ARBA" id="ARBA00023136"/>
    </source>
</evidence>
<dbReference type="Proteomes" id="UP001479436">
    <property type="component" value="Unassembled WGS sequence"/>
</dbReference>
<keyword evidence="13 15" id="KW-0472">Membrane</keyword>
<proteinExistence type="predicted"/>
<evidence type="ECO:0000313" key="18">
    <source>
        <dbReference type="Proteomes" id="UP001479436"/>
    </source>
</evidence>
<dbReference type="InterPro" id="IPR022170">
    <property type="entry name" value="MUL1-like"/>
</dbReference>
<evidence type="ECO:0000256" key="10">
    <source>
        <dbReference type="ARBA" id="ARBA00022833"/>
    </source>
</evidence>
<protein>
    <recommendedName>
        <fullName evidence="3">RING-type E3 ubiquitin transferase</fullName>
        <ecNumber evidence="3">2.3.2.27</ecNumber>
    </recommendedName>
</protein>
<keyword evidence="8" id="KW-0833">Ubl conjugation pathway</keyword>
<feature type="transmembrane region" description="Helical" evidence="15">
    <location>
        <begin position="224"/>
        <end position="241"/>
    </location>
</feature>
<dbReference type="EMBL" id="JASJQH010006890">
    <property type="protein sequence ID" value="KAK9728802.1"/>
    <property type="molecule type" value="Genomic_DNA"/>
</dbReference>
<evidence type="ECO:0000256" key="6">
    <source>
        <dbReference type="ARBA" id="ARBA00022723"/>
    </source>
</evidence>
<keyword evidence="11 15" id="KW-1133">Transmembrane helix</keyword>
<evidence type="ECO:0000256" key="3">
    <source>
        <dbReference type="ARBA" id="ARBA00012483"/>
    </source>
</evidence>
<keyword evidence="4" id="KW-0808">Transferase</keyword>
<evidence type="ECO:0000256" key="12">
    <source>
        <dbReference type="ARBA" id="ARBA00023128"/>
    </source>
</evidence>
<keyword evidence="6" id="KW-0479">Metal-binding</keyword>
<comment type="caution">
    <text evidence="17">The sequence shown here is derived from an EMBL/GenBank/DDBJ whole genome shotgun (WGS) entry which is preliminary data.</text>
</comment>
<name>A0ABR2WAN8_9FUNG</name>
<keyword evidence="12" id="KW-0496">Mitochondrion</keyword>
<dbReference type="InterPro" id="IPR001841">
    <property type="entry name" value="Znf_RING"/>
</dbReference>
<dbReference type="PROSITE" id="PS50089">
    <property type="entry name" value="ZF_RING_2"/>
    <property type="match status" value="1"/>
</dbReference>
<evidence type="ECO:0000313" key="17">
    <source>
        <dbReference type="EMBL" id="KAK9728802.1"/>
    </source>
</evidence>
<comment type="subcellular location">
    <subcellularLocation>
        <location evidence="2">Mitochondrion outer membrane</location>
        <topology evidence="2">Multi-pass membrane protein</topology>
    </subcellularLocation>
</comment>
<comment type="catalytic activity">
    <reaction evidence="1">
        <text>S-ubiquitinyl-[E2 ubiquitin-conjugating enzyme]-L-cysteine + [acceptor protein]-L-lysine = [E2 ubiquitin-conjugating enzyme]-L-cysteine + N(6)-ubiquitinyl-[acceptor protein]-L-lysine.</text>
        <dbReference type="EC" id="2.3.2.27"/>
    </reaction>
</comment>
<evidence type="ECO:0000256" key="11">
    <source>
        <dbReference type="ARBA" id="ARBA00022989"/>
    </source>
</evidence>
<keyword evidence="5 15" id="KW-0812">Transmembrane</keyword>
<feature type="domain" description="RING-type" evidence="16">
    <location>
        <begin position="284"/>
        <end position="319"/>
    </location>
</feature>
<dbReference type="Gene3D" id="3.30.40.10">
    <property type="entry name" value="Zinc/RING finger domain, C3HC4 (zinc finger)"/>
    <property type="match status" value="1"/>
</dbReference>
<evidence type="ECO:0000256" key="4">
    <source>
        <dbReference type="ARBA" id="ARBA00022679"/>
    </source>
</evidence>